<dbReference type="RefSeq" id="WP_207364045.1">
    <property type="nucleotide sequence ID" value="NZ_JAFMYV010000003.1"/>
</dbReference>
<evidence type="ECO:0000313" key="8">
    <source>
        <dbReference type="Proteomes" id="UP000664034"/>
    </source>
</evidence>
<dbReference type="SUPFAM" id="SSF88946">
    <property type="entry name" value="Sigma2 domain of RNA polymerase sigma factors"/>
    <property type="match status" value="1"/>
</dbReference>
<evidence type="ECO:0000259" key="6">
    <source>
        <dbReference type="Pfam" id="PF08281"/>
    </source>
</evidence>
<evidence type="ECO:0000256" key="5">
    <source>
        <dbReference type="ARBA" id="ARBA00023163"/>
    </source>
</evidence>
<evidence type="ECO:0000313" key="7">
    <source>
        <dbReference type="EMBL" id="MBO0936484.1"/>
    </source>
</evidence>
<protein>
    <submittedName>
        <fullName evidence="7">Sigma-70 family RNA polymerase sigma factor</fullName>
    </submittedName>
</protein>
<comment type="caution">
    <text evidence="7">The sequence shown here is derived from an EMBL/GenBank/DDBJ whole genome shotgun (WGS) entry which is preliminary data.</text>
</comment>
<evidence type="ECO:0000256" key="2">
    <source>
        <dbReference type="ARBA" id="ARBA00023015"/>
    </source>
</evidence>
<dbReference type="InterPro" id="IPR013249">
    <property type="entry name" value="RNA_pol_sigma70_r4_t2"/>
</dbReference>
<dbReference type="InterPro" id="IPR013325">
    <property type="entry name" value="RNA_pol_sigma_r2"/>
</dbReference>
<keyword evidence="3" id="KW-0731">Sigma factor</keyword>
<evidence type="ECO:0000256" key="3">
    <source>
        <dbReference type="ARBA" id="ARBA00023082"/>
    </source>
</evidence>
<organism evidence="7 8">
    <name type="scientific">Fibrella rubiginis</name>
    <dbReference type="NCBI Taxonomy" id="2817060"/>
    <lineage>
        <taxon>Bacteria</taxon>
        <taxon>Pseudomonadati</taxon>
        <taxon>Bacteroidota</taxon>
        <taxon>Cytophagia</taxon>
        <taxon>Cytophagales</taxon>
        <taxon>Spirosomataceae</taxon>
        <taxon>Fibrella</taxon>
    </lineage>
</organism>
<name>A0A939GCM3_9BACT</name>
<dbReference type="PANTHER" id="PTHR43133">
    <property type="entry name" value="RNA POLYMERASE ECF-TYPE SIGMA FACTO"/>
    <property type="match status" value="1"/>
</dbReference>
<dbReference type="InterPro" id="IPR036388">
    <property type="entry name" value="WH-like_DNA-bd_sf"/>
</dbReference>
<dbReference type="GO" id="GO:0003677">
    <property type="term" value="F:DNA binding"/>
    <property type="evidence" value="ECO:0007669"/>
    <property type="project" value="UniProtKB-KW"/>
</dbReference>
<dbReference type="Gene3D" id="1.10.10.10">
    <property type="entry name" value="Winged helix-like DNA-binding domain superfamily/Winged helix DNA-binding domain"/>
    <property type="match status" value="1"/>
</dbReference>
<evidence type="ECO:0000256" key="1">
    <source>
        <dbReference type="ARBA" id="ARBA00010641"/>
    </source>
</evidence>
<dbReference type="InterPro" id="IPR014284">
    <property type="entry name" value="RNA_pol_sigma-70_dom"/>
</dbReference>
<dbReference type="GO" id="GO:0006352">
    <property type="term" value="P:DNA-templated transcription initiation"/>
    <property type="evidence" value="ECO:0007669"/>
    <property type="project" value="InterPro"/>
</dbReference>
<dbReference type="EMBL" id="JAFMYV010000003">
    <property type="protein sequence ID" value="MBO0936484.1"/>
    <property type="molecule type" value="Genomic_DNA"/>
</dbReference>
<sequence>MRMTTHDIAQQLSQPTSKLLEWLYEQYAQRWYGTATTRWGLDADSAWDVIYKTLDTLLAKRTSLPTDPPAHFENYLFKVFINNLRQCLREQARRHETMRLVPMNRDSMAEPYTDADDPAELALSDQTYEQLLAAEETHTQPMLARLEAALAQLDETDQSLLLLKAQQFSYDEIAQMLSLENNQLKVRHFRAKQRLINLFNQTQP</sequence>
<keyword evidence="5" id="KW-0804">Transcription</keyword>
<comment type="similarity">
    <text evidence="1">Belongs to the sigma-70 factor family. ECF subfamily.</text>
</comment>
<feature type="domain" description="RNA polymerase sigma factor 70 region 4 type 2" evidence="6">
    <location>
        <begin position="144"/>
        <end position="195"/>
    </location>
</feature>
<gene>
    <name evidence="7" type="ORF">J2I47_08015</name>
</gene>
<accession>A0A939GCM3</accession>
<keyword evidence="2" id="KW-0805">Transcription regulation</keyword>
<dbReference type="Gene3D" id="1.10.1740.10">
    <property type="match status" value="1"/>
</dbReference>
<keyword evidence="8" id="KW-1185">Reference proteome</keyword>
<dbReference type="Proteomes" id="UP000664034">
    <property type="component" value="Unassembled WGS sequence"/>
</dbReference>
<dbReference type="PANTHER" id="PTHR43133:SF8">
    <property type="entry name" value="RNA POLYMERASE SIGMA FACTOR HI_1459-RELATED"/>
    <property type="match status" value="1"/>
</dbReference>
<dbReference type="AlphaFoldDB" id="A0A939GCM3"/>
<dbReference type="InterPro" id="IPR039425">
    <property type="entry name" value="RNA_pol_sigma-70-like"/>
</dbReference>
<dbReference type="SUPFAM" id="SSF88659">
    <property type="entry name" value="Sigma3 and sigma4 domains of RNA polymerase sigma factors"/>
    <property type="match status" value="1"/>
</dbReference>
<dbReference type="InterPro" id="IPR013324">
    <property type="entry name" value="RNA_pol_sigma_r3/r4-like"/>
</dbReference>
<dbReference type="Pfam" id="PF08281">
    <property type="entry name" value="Sigma70_r4_2"/>
    <property type="match status" value="1"/>
</dbReference>
<evidence type="ECO:0000256" key="4">
    <source>
        <dbReference type="ARBA" id="ARBA00023125"/>
    </source>
</evidence>
<dbReference type="NCBIfam" id="TIGR02937">
    <property type="entry name" value="sigma70-ECF"/>
    <property type="match status" value="1"/>
</dbReference>
<keyword evidence="4" id="KW-0238">DNA-binding</keyword>
<dbReference type="GO" id="GO:0016987">
    <property type="term" value="F:sigma factor activity"/>
    <property type="evidence" value="ECO:0007669"/>
    <property type="project" value="UniProtKB-KW"/>
</dbReference>
<reference evidence="7" key="1">
    <citation type="submission" date="2021-03" db="EMBL/GenBank/DDBJ databases">
        <title>Fibrella sp. HMF5335 genome sequencing and assembly.</title>
        <authorList>
            <person name="Kang H."/>
            <person name="Kim H."/>
            <person name="Bae S."/>
            <person name="Joh K."/>
        </authorList>
    </citation>
    <scope>NUCLEOTIDE SEQUENCE</scope>
    <source>
        <strain evidence="7">HMF5335</strain>
    </source>
</reference>
<proteinExistence type="inferred from homology"/>